<name>A0A645EUV2_9ZZZZ</name>
<reference evidence="7" key="1">
    <citation type="submission" date="2019-08" db="EMBL/GenBank/DDBJ databases">
        <authorList>
            <person name="Kucharzyk K."/>
            <person name="Murdoch R.W."/>
            <person name="Higgins S."/>
            <person name="Loffler F."/>
        </authorList>
    </citation>
    <scope>NUCLEOTIDE SEQUENCE</scope>
</reference>
<keyword evidence="5" id="KW-0324">Glycolysis</keyword>
<evidence type="ECO:0000256" key="5">
    <source>
        <dbReference type="ARBA" id="ARBA00023152"/>
    </source>
</evidence>
<protein>
    <recommendedName>
        <fullName evidence="6">Metalloenzyme domain-containing protein</fullName>
    </recommendedName>
</protein>
<sequence length="144" mass="16028">MNTPDVAGATGYIDTNFKGKAEKAIQELNDGCDFVYIHFEAPDECGHRRETQNKIRSIELIDELVLPVVIEGLEKFVDYKIMILPDHPTPIKTATHASDAVPYVIYHKNAEIVSGIDSIDEESAKSTNNYVNFGPDIMKKFLGA</sequence>
<comment type="pathway">
    <text evidence="3">Carbohydrate degradation.</text>
</comment>
<proteinExistence type="inferred from homology"/>
<comment type="function">
    <text evidence="2">Catalyzes the interconversion of 2-phosphoglycerate and 3-phosphoglycerate.</text>
</comment>
<dbReference type="InterPro" id="IPR006124">
    <property type="entry name" value="Metalloenzyme"/>
</dbReference>
<dbReference type="PANTHER" id="PTHR31209">
    <property type="entry name" value="COFACTOR-INDEPENDENT PHOSPHOGLYCERATE MUTASE"/>
    <property type="match status" value="1"/>
</dbReference>
<evidence type="ECO:0000256" key="2">
    <source>
        <dbReference type="ARBA" id="ARBA00002315"/>
    </source>
</evidence>
<dbReference type="InterPro" id="IPR004456">
    <property type="entry name" value="Pglycerate_mutase_ApgM"/>
</dbReference>
<dbReference type="PANTHER" id="PTHR31209:SF4">
    <property type="entry name" value="2,3-BISPHOSPHOGLYCERATE-INDEPENDENT PHOSPHOGLYCERATE MUTASE"/>
    <property type="match status" value="1"/>
</dbReference>
<dbReference type="Gene3D" id="3.40.720.10">
    <property type="entry name" value="Alkaline Phosphatase, subunit A"/>
    <property type="match status" value="1"/>
</dbReference>
<dbReference type="GO" id="GO:0046872">
    <property type="term" value="F:metal ion binding"/>
    <property type="evidence" value="ECO:0007669"/>
    <property type="project" value="InterPro"/>
</dbReference>
<dbReference type="AlphaFoldDB" id="A0A645EUV2"/>
<comment type="caution">
    <text evidence="7">The sequence shown here is derived from an EMBL/GenBank/DDBJ whole genome shotgun (WGS) entry which is preliminary data.</text>
</comment>
<evidence type="ECO:0000313" key="7">
    <source>
        <dbReference type="EMBL" id="MPN04274.1"/>
    </source>
</evidence>
<gene>
    <name evidence="7" type="ORF">SDC9_151510</name>
</gene>
<evidence type="ECO:0000256" key="3">
    <source>
        <dbReference type="ARBA" id="ARBA00004921"/>
    </source>
</evidence>
<dbReference type="InterPro" id="IPR017850">
    <property type="entry name" value="Alkaline_phosphatase_core_sf"/>
</dbReference>
<feature type="domain" description="Metalloenzyme" evidence="6">
    <location>
        <begin position="5"/>
        <end position="140"/>
    </location>
</feature>
<dbReference type="EMBL" id="VSSQ01050195">
    <property type="protein sequence ID" value="MPN04274.1"/>
    <property type="molecule type" value="Genomic_DNA"/>
</dbReference>
<dbReference type="Pfam" id="PF01676">
    <property type="entry name" value="Metalloenzyme"/>
    <property type="match status" value="1"/>
</dbReference>
<comment type="catalytic activity">
    <reaction evidence="1">
        <text>(2R)-2-phosphoglycerate = (2R)-3-phosphoglycerate</text>
        <dbReference type="Rhea" id="RHEA:15901"/>
        <dbReference type="ChEBI" id="CHEBI:58272"/>
        <dbReference type="ChEBI" id="CHEBI:58289"/>
        <dbReference type="EC" id="5.4.2.12"/>
    </reaction>
</comment>
<evidence type="ECO:0000259" key="6">
    <source>
        <dbReference type="Pfam" id="PF01676"/>
    </source>
</evidence>
<dbReference type="SUPFAM" id="SSF53649">
    <property type="entry name" value="Alkaline phosphatase-like"/>
    <property type="match status" value="1"/>
</dbReference>
<organism evidence="7">
    <name type="scientific">bioreactor metagenome</name>
    <dbReference type="NCBI Taxonomy" id="1076179"/>
    <lineage>
        <taxon>unclassified sequences</taxon>
        <taxon>metagenomes</taxon>
        <taxon>ecological metagenomes</taxon>
    </lineage>
</organism>
<accession>A0A645EUV2</accession>
<dbReference type="GO" id="GO:0006096">
    <property type="term" value="P:glycolytic process"/>
    <property type="evidence" value="ECO:0007669"/>
    <property type="project" value="UniProtKB-KW"/>
</dbReference>
<dbReference type="GO" id="GO:0004619">
    <property type="term" value="F:phosphoglycerate mutase activity"/>
    <property type="evidence" value="ECO:0007669"/>
    <property type="project" value="UniProtKB-EC"/>
</dbReference>
<evidence type="ECO:0000256" key="4">
    <source>
        <dbReference type="ARBA" id="ARBA00005524"/>
    </source>
</evidence>
<comment type="similarity">
    <text evidence="4">Belongs to the BPG-independent phosphoglycerate mutase family. A-PGAM subfamily.</text>
</comment>
<evidence type="ECO:0000256" key="1">
    <source>
        <dbReference type="ARBA" id="ARBA00000370"/>
    </source>
</evidence>